<dbReference type="AlphaFoldDB" id="A0A438DWM7"/>
<dbReference type="EMBL" id="QGNW01001469">
    <property type="protein sequence ID" value="RVW39879.1"/>
    <property type="molecule type" value="Genomic_DNA"/>
</dbReference>
<accession>A0A438DWM7</accession>
<sequence length="69" mass="7915">MDIVSSHSWSHSNQKMRKLTSLSRKILSNKVGENAKKLKGSLSERNRSENRAKTEQKQGRNRAMRDFAA</sequence>
<proteinExistence type="predicted"/>
<organism evidence="2 3">
    <name type="scientific">Vitis vinifera</name>
    <name type="common">Grape</name>
    <dbReference type="NCBI Taxonomy" id="29760"/>
    <lineage>
        <taxon>Eukaryota</taxon>
        <taxon>Viridiplantae</taxon>
        <taxon>Streptophyta</taxon>
        <taxon>Embryophyta</taxon>
        <taxon>Tracheophyta</taxon>
        <taxon>Spermatophyta</taxon>
        <taxon>Magnoliopsida</taxon>
        <taxon>eudicotyledons</taxon>
        <taxon>Gunneridae</taxon>
        <taxon>Pentapetalae</taxon>
        <taxon>rosids</taxon>
        <taxon>Vitales</taxon>
        <taxon>Vitaceae</taxon>
        <taxon>Viteae</taxon>
        <taxon>Vitis</taxon>
    </lineage>
</organism>
<feature type="compositionally biased region" description="Basic and acidic residues" evidence="1">
    <location>
        <begin position="42"/>
        <end position="69"/>
    </location>
</feature>
<feature type="compositionally biased region" description="Polar residues" evidence="1">
    <location>
        <begin position="1"/>
        <end position="13"/>
    </location>
</feature>
<protein>
    <submittedName>
        <fullName evidence="2">Uncharacterized protein</fullName>
    </submittedName>
</protein>
<dbReference type="Proteomes" id="UP000288805">
    <property type="component" value="Unassembled WGS sequence"/>
</dbReference>
<reference evidence="2 3" key="1">
    <citation type="journal article" date="2018" name="PLoS Genet.">
        <title>Population sequencing reveals clonal diversity and ancestral inbreeding in the grapevine cultivar Chardonnay.</title>
        <authorList>
            <person name="Roach M.J."/>
            <person name="Johnson D.L."/>
            <person name="Bohlmann J."/>
            <person name="van Vuuren H.J."/>
            <person name="Jones S.J."/>
            <person name="Pretorius I.S."/>
            <person name="Schmidt S.A."/>
            <person name="Borneman A.R."/>
        </authorList>
    </citation>
    <scope>NUCLEOTIDE SEQUENCE [LARGE SCALE GENOMIC DNA]</scope>
    <source>
        <strain evidence="3">cv. Chardonnay</strain>
        <tissue evidence="2">Leaf</tissue>
    </source>
</reference>
<comment type="caution">
    <text evidence="2">The sequence shown here is derived from an EMBL/GenBank/DDBJ whole genome shotgun (WGS) entry which is preliminary data.</text>
</comment>
<evidence type="ECO:0000256" key="1">
    <source>
        <dbReference type="SAM" id="MobiDB-lite"/>
    </source>
</evidence>
<gene>
    <name evidence="2" type="ORF">CK203_083166</name>
</gene>
<evidence type="ECO:0000313" key="3">
    <source>
        <dbReference type="Proteomes" id="UP000288805"/>
    </source>
</evidence>
<name>A0A438DWM7_VITVI</name>
<evidence type="ECO:0000313" key="2">
    <source>
        <dbReference type="EMBL" id="RVW39879.1"/>
    </source>
</evidence>
<feature type="region of interest" description="Disordered" evidence="1">
    <location>
        <begin position="1"/>
        <end position="69"/>
    </location>
</feature>